<sequence length="97" mass="10967">MTNNKSLQFRKFHRAIAPIMALPLLISAITGSIYQITDLSGKEVKWLLEVHKGNFGLLKLETIYPFLNALGLLALLATGTSMLLQTRRTPRRRTEED</sequence>
<proteinExistence type="predicted"/>
<evidence type="ECO:0008006" key="4">
    <source>
        <dbReference type="Google" id="ProtNLM"/>
    </source>
</evidence>
<name>A0A2T1GEM4_9CYAN</name>
<keyword evidence="3" id="KW-1185">Reference proteome</keyword>
<reference evidence="2 3" key="1">
    <citation type="submission" date="2018-03" db="EMBL/GenBank/DDBJ databases">
        <title>The ancient ancestry and fast evolution of plastids.</title>
        <authorList>
            <person name="Moore K.R."/>
            <person name="Magnabosco C."/>
            <person name="Momper L."/>
            <person name="Gold D.A."/>
            <person name="Bosak T."/>
            <person name="Fournier G.P."/>
        </authorList>
    </citation>
    <scope>NUCLEOTIDE SEQUENCE [LARGE SCALE GENOMIC DNA]</scope>
    <source>
        <strain evidence="2 3">CCALA 037</strain>
    </source>
</reference>
<dbReference type="AlphaFoldDB" id="A0A2T1GEM4"/>
<gene>
    <name evidence="2" type="ORF">C7B77_13420</name>
</gene>
<protein>
    <recommendedName>
        <fullName evidence="4">Peptidase</fullName>
    </recommendedName>
</protein>
<evidence type="ECO:0000313" key="2">
    <source>
        <dbReference type="EMBL" id="PSB55957.1"/>
    </source>
</evidence>
<dbReference type="Proteomes" id="UP000238937">
    <property type="component" value="Unassembled WGS sequence"/>
</dbReference>
<dbReference type="EMBL" id="PVWO01000154">
    <property type="protein sequence ID" value="PSB55957.1"/>
    <property type="molecule type" value="Genomic_DNA"/>
</dbReference>
<keyword evidence="1" id="KW-1133">Transmembrane helix</keyword>
<comment type="caution">
    <text evidence="2">The sequence shown here is derived from an EMBL/GenBank/DDBJ whole genome shotgun (WGS) entry which is preliminary data.</text>
</comment>
<feature type="transmembrane region" description="Helical" evidence="1">
    <location>
        <begin position="63"/>
        <end position="84"/>
    </location>
</feature>
<organism evidence="2 3">
    <name type="scientific">Chamaesiphon polymorphus CCALA 037</name>
    <dbReference type="NCBI Taxonomy" id="2107692"/>
    <lineage>
        <taxon>Bacteria</taxon>
        <taxon>Bacillati</taxon>
        <taxon>Cyanobacteriota</taxon>
        <taxon>Cyanophyceae</taxon>
        <taxon>Gomontiellales</taxon>
        <taxon>Chamaesiphonaceae</taxon>
        <taxon>Chamaesiphon</taxon>
    </lineage>
</organism>
<keyword evidence="1" id="KW-0472">Membrane</keyword>
<feature type="transmembrane region" description="Helical" evidence="1">
    <location>
        <begin position="12"/>
        <end position="36"/>
    </location>
</feature>
<keyword evidence="1" id="KW-0812">Transmembrane</keyword>
<dbReference type="RefSeq" id="WP_106305423.1">
    <property type="nucleotide sequence ID" value="NZ_PVWO01000154.1"/>
</dbReference>
<dbReference type="OrthoDB" id="515274at2"/>
<evidence type="ECO:0000256" key="1">
    <source>
        <dbReference type="SAM" id="Phobius"/>
    </source>
</evidence>
<accession>A0A2T1GEM4</accession>
<evidence type="ECO:0000313" key="3">
    <source>
        <dbReference type="Proteomes" id="UP000238937"/>
    </source>
</evidence>